<proteinExistence type="predicted"/>
<dbReference type="Proteomes" id="UP000296079">
    <property type="component" value="Chromosome 1"/>
</dbReference>
<organism evidence="1 3">
    <name type="scientific">Cupriavidus necator (strain ATCC 17699 / DSM 428 / KCTC 22496 / NCIMB 10442 / H16 / Stanier 337)</name>
    <name type="common">Ralstonia eutropha</name>
    <dbReference type="NCBI Taxonomy" id="381666"/>
    <lineage>
        <taxon>Bacteria</taxon>
        <taxon>Pseudomonadati</taxon>
        <taxon>Pseudomonadota</taxon>
        <taxon>Betaproteobacteria</taxon>
        <taxon>Burkholderiales</taxon>
        <taxon>Burkholderiaceae</taxon>
        <taxon>Cupriavidus</taxon>
    </lineage>
</organism>
<evidence type="ECO:0000313" key="2">
    <source>
        <dbReference type="EMBL" id="QCB99136.1"/>
    </source>
</evidence>
<name>Q0KFQ9_CUPNH</name>
<dbReference type="InterPro" id="IPR047729">
    <property type="entry name" value="Sce7726-like"/>
</dbReference>
<dbReference type="Proteomes" id="UP000008210">
    <property type="component" value="Chromosome 1"/>
</dbReference>
<evidence type="ECO:0000313" key="3">
    <source>
        <dbReference type="Proteomes" id="UP000008210"/>
    </source>
</evidence>
<dbReference type="STRING" id="381666.H16_A0010"/>
<dbReference type="EMBL" id="CP039287">
    <property type="protein sequence ID" value="QCB99136.1"/>
    <property type="molecule type" value="Genomic_DNA"/>
</dbReference>
<evidence type="ECO:0000313" key="1">
    <source>
        <dbReference type="EMBL" id="CAJ91162.1"/>
    </source>
</evidence>
<reference evidence="1 3" key="1">
    <citation type="journal article" date="2006" name="Nat. Biotechnol.">
        <title>Genome sequence of the bioplastic-producing 'Knallgas' bacterium Ralstonia eutropha H16.</title>
        <authorList>
            <person name="Pohlmann A."/>
            <person name="Fricke W.F."/>
            <person name="Reinecke F."/>
            <person name="Kusian B."/>
            <person name="Liesegang H."/>
            <person name="Cramm R."/>
            <person name="Eitinger T."/>
            <person name="Ewering C."/>
            <person name="Potter M."/>
            <person name="Schwartz E."/>
            <person name="Strittmatter A."/>
            <person name="Voss I."/>
            <person name="Gottschalk G."/>
            <person name="Steinbuechel A."/>
            <person name="Friedrich B."/>
            <person name="Bowien B."/>
        </authorList>
    </citation>
    <scope>NUCLEOTIDE SEQUENCE [LARGE SCALE GENOMIC DNA]</scope>
    <source>
        <strain evidence="3">ATCC 17699 / DSM 428 / KCTC 22496 / NCIMB 10442 / H16 / Stanier 337</strain>
        <strain evidence="1">H16</strain>
    </source>
</reference>
<accession>Q0KFQ9</accession>
<evidence type="ECO:0000313" key="4">
    <source>
        <dbReference type="Proteomes" id="UP000296079"/>
    </source>
</evidence>
<dbReference type="OrthoDB" id="5020258at2"/>
<dbReference type="NCBIfam" id="NF033832">
    <property type="entry name" value="sce7726_fam"/>
    <property type="match status" value="1"/>
</dbReference>
<sequence>MTNKTRDRDVRAAVFRKVLAEHVADPNVLVVEELGLQHGLCRVDIAVVNGFLHGYELKSDADTLERLPAQVEAYSKAMDRATLVVGEHHLGSAESILPPWWGIKVASVGKRGAVSIETHRAVGANPSVSAFHVAHLLWRPEVTKILEERGVEKRRLRGNRRELYEIAAALVPLSELRQLVRESLKTRTTWRHP</sequence>
<keyword evidence="3" id="KW-1185">Reference proteome</keyword>
<dbReference type="RefSeq" id="WP_011614283.1">
    <property type="nucleotide sequence ID" value="NC_008313.1"/>
</dbReference>
<dbReference type="eggNOG" id="ENOG502ZAKT">
    <property type="taxonomic scope" value="Bacteria"/>
</dbReference>
<dbReference type="EMBL" id="AM260479">
    <property type="protein sequence ID" value="CAJ91162.1"/>
    <property type="molecule type" value="Genomic_DNA"/>
</dbReference>
<dbReference type="HOGENOM" id="CLU_091314_1_0_4"/>
<protein>
    <submittedName>
        <fullName evidence="1">Putative phage-related protein</fullName>
    </submittedName>
</protein>
<gene>
    <name evidence="1" type="ordered locus">H16_A0010</name>
    <name evidence="2" type="ORF">E6A55_00050</name>
</gene>
<reference evidence="2 4" key="2">
    <citation type="submission" date="2019-04" db="EMBL/GenBank/DDBJ databases">
        <title>Long-read de novo sequencing of Cupriavidus necator H16.</title>
        <authorList>
            <person name="Little G.T."/>
            <person name="Ehsaan M."/>
            <person name="Arenas-Lopez C."/>
            <person name="Jawed K."/>
            <person name="Winzer K."/>
            <person name="Kovacs K."/>
            <person name="Malys N."/>
            <person name="Minton N.P."/>
        </authorList>
    </citation>
    <scope>NUCLEOTIDE SEQUENCE [LARGE SCALE GENOMIC DNA]</scope>
    <source>
        <strain evidence="2 4">H16</strain>
    </source>
</reference>
<dbReference type="KEGG" id="reh:H16_A0010"/>
<dbReference type="AlphaFoldDB" id="Q0KFQ9"/>